<dbReference type="STRING" id="1798392.A3A79_01215"/>
<comment type="caution">
    <text evidence="2">The sequence shown here is derived from an EMBL/GenBank/DDBJ whole genome shotgun (WGS) entry which is preliminary data.</text>
</comment>
<dbReference type="Pfam" id="PF01850">
    <property type="entry name" value="PIN"/>
    <property type="match status" value="1"/>
</dbReference>
<evidence type="ECO:0000313" key="2">
    <source>
        <dbReference type="EMBL" id="OGG23809.1"/>
    </source>
</evidence>
<dbReference type="SUPFAM" id="SSF88723">
    <property type="entry name" value="PIN domain-like"/>
    <property type="match status" value="1"/>
</dbReference>
<name>A0A1F6AGD4_9BACT</name>
<sequence>MKRLFLDSSVFFTAVNSPTGGSAKLFTLHGVELVTSKVVLTEVERNVRKKLQTYHLERFFLLAEKLSIIDQKPDHTAMSKARRIIVEKDAIILAEAKKASCDALVTLDRKHFMTEKVKKFLKPKEINDTQRSD</sequence>
<dbReference type="Gene3D" id="3.40.50.1010">
    <property type="entry name" value="5'-nuclease"/>
    <property type="match status" value="1"/>
</dbReference>
<dbReference type="EMBL" id="MFJV01000001">
    <property type="protein sequence ID" value="OGG23809.1"/>
    <property type="molecule type" value="Genomic_DNA"/>
</dbReference>
<evidence type="ECO:0000313" key="3">
    <source>
        <dbReference type="Proteomes" id="UP000178759"/>
    </source>
</evidence>
<proteinExistence type="predicted"/>
<organism evidence="2 3">
    <name type="scientific">Candidatus Gottesmanbacteria bacterium RIFCSPLOWO2_01_FULL_43_11b</name>
    <dbReference type="NCBI Taxonomy" id="1798392"/>
    <lineage>
        <taxon>Bacteria</taxon>
        <taxon>Candidatus Gottesmaniibacteriota</taxon>
    </lineage>
</organism>
<gene>
    <name evidence="2" type="ORF">A3A79_01215</name>
</gene>
<dbReference type="InterPro" id="IPR029060">
    <property type="entry name" value="PIN-like_dom_sf"/>
</dbReference>
<dbReference type="InterPro" id="IPR002716">
    <property type="entry name" value="PIN_dom"/>
</dbReference>
<protein>
    <recommendedName>
        <fullName evidence="1">PIN domain-containing protein</fullName>
    </recommendedName>
</protein>
<reference evidence="2 3" key="1">
    <citation type="journal article" date="2016" name="Nat. Commun.">
        <title>Thousands of microbial genomes shed light on interconnected biogeochemical processes in an aquifer system.</title>
        <authorList>
            <person name="Anantharaman K."/>
            <person name="Brown C.T."/>
            <person name="Hug L.A."/>
            <person name="Sharon I."/>
            <person name="Castelle C.J."/>
            <person name="Probst A.J."/>
            <person name="Thomas B.C."/>
            <person name="Singh A."/>
            <person name="Wilkins M.J."/>
            <person name="Karaoz U."/>
            <person name="Brodie E.L."/>
            <person name="Williams K.H."/>
            <person name="Hubbard S.S."/>
            <person name="Banfield J.F."/>
        </authorList>
    </citation>
    <scope>NUCLEOTIDE SEQUENCE [LARGE SCALE GENOMIC DNA]</scope>
</reference>
<evidence type="ECO:0000259" key="1">
    <source>
        <dbReference type="Pfam" id="PF01850"/>
    </source>
</evidence>
<feature type="domain" description="PIN" evidence="1">
    <location>
        <begin position="5"/>
        <end position="110"/>
    </location>
</feature>
<dbReference type="Proteomes" id="UP000178759">
    <property type="component" value="Unassembled WGS sequence"/>
</dbReference>
<dbReference type="CDD" id="cd09854">
    <property type="entry name" value="PIN_VapC-like"/>
    <property type="match status" value="1"/>
</dbReference>
<accession>A0A1F6AGD4</accession>
<dbReference type="AlphaFoldDB" id="A0A1F6AGD4"/>